<dbReference type="InterPro" id="IPR041465">
    <property type="entry name" value="SfsA_N"/>
</dbReference>
<gene>
    <name evidence="1 4" type="primary">sfsA</name>
    <name evidence="4" type="ORF">EI547_08055</name>
</gene>
<dbReference type="HAMAP" id="MF_00095">
    <property type="entry name" value="SfsA"/>
    <property type="match status" value="1"/>
</dbReference>
<dbReference type="Gene3D" id="2.40.50.580">
    <property type="match status" value="1"/>
</dbReference>
<dbReference type="EMBL" id="RRZB01000016">
    <property type="protein sequence ID" value="MBE0463410.1"/>
    <property type="molecule type" value="Genomic_DNA"/>
</dbReference>
<reference evidence="4 5" key="1">
    <citation type="submission" date="2020-07" db="EMBL/GenBank/DDBJ databases">
        <title>Halophilic bacteria isolated from french cheeses.</title>
        <authorList>
            <person name="Kothe C.I."/>
            <person name="Farah-Kraiem B."/>
            <person name="Renault P."/>
            <person name="Dridi B."/>
        </authorList>
    </citation>
    <scope>NUCLEOTIDE SEQUENCE [LARGE SCALE GENOMIC DNA]</scope>
    <source>
        <strain evidence="4 5">FME20</strain>
    </source>
</reference>
<evidence type="ECO:0000313" key="5">
    <source>
        <dbReference type="Proteomes" id="UP001645038"/>
    </source>
</evidence>
<dbReference type="Gene3D" id="3.40.1350.60">
    <property type="match status" value="1"/>
</dbReference>
<comment type="caution">
    <text evidence="4">The sequence shown here is derived from an EMBL/GenBank/DDBJ whole genome shotgun (WGS) entry which is preliminary data.</text>
</comment>
<dbReference type="PANTHER" id="PTHR30545:SF2">
    <property type="entry name" value="SUGAR FERMENTATION STIMULATION PROTEIN A"/>
    <property type="match status" value="1"/>
</dbReference>
<evidence type="ECO:0000313" key="4">
    <source>
        <dbReference type="EMBL" id="MBE0463410.1"/>
    </source>
</evidence>
<feature type="domain" description="Sugar fermentation stimulation protein C-terminal" evidence="2">
    <location>
        <begin position="89"/>
        <end position="224"/>
    </location>
</feature>
<evidence type="ECO:0000256" key="1">
    <source>
        <dbReference type="HAMAP-Rule" id="MF_00095"/>
    </source>
</evidence>
<organism evidence="4 5">
    <name type="scientific">Halomonas colorata</name>
    <dbReference type="NCBI Taxonomy" id="2742615"/>
    <lineage>
        <taxon>Bacteria</taxon>
        <taxon>Pseudomonadati</taxon>
        <taxon>Pseudomonadota</taxon>
        <taxon>Gammaproteobacteria</taxon>
        <taxon>Oceanospirillales</taxon>
        <taxon>Halomonadaceae</taxon>
        <taxon>Halomonas</taxon>
    </lineage>
</organism>
<proteinExistence type="inferred from homology"/>
<dbReference type="InterPro" id="IPR040452">
    <property type="entry name" value="SfsA_C"/>
</dbReference>
<keyword evidence="5" id="KW-1185">Reference proteome</keyword>
<comment type="similarity">
    <text evidence="1">Belongs to the SfsA family.</text>
</comment>
<dbReference type="InterPro" id="IPR005224">
    <property type="entry name" value="SfsA"/>
</dbReference>
<dbReference type="NCBIfam" id="TIGR00230">
    <property type="entry name" value="sfsA"/>
    <property type="match status" value="1"/>
</dbReference>
<accession>A0ABR9FXP1</accession>
<dbReference type="Pfam" id="PF03749">
    <property type="entry name" value="SfsA"/>
    <property type="match status" value="1"/>
</dbReference>
<evidence type="ECO:0000259" key="3">
    <source>
        <dbReference type="Pfam" id="PF17746"/>
    </source>
</evidence>
<dbReference type="RefSeq" id="WP_192537946.1">
    <property type="nucleotide sequence ID" value="NZ_RRZB01000016.1"/>
</dbReference>
<protein>
    <recommendedName>
        <fullName evidence="1">Sugar fermentation stimulation protein homolog</fullName>
    </recommendedName>
</protein>
<dbReference type="PANTHER" id="PTHR30545">
    <property type="entry name" value="SUGAR FERMENTATION STIMULATION PROTEIN A"/>
    <property type="match status" value="1"/>
</dbReference>
<sequence length="261" mass="28565">MTVRYPALVPGTLLRRYKRFFADVRLDDGREVVAHCPNTGSMKAVNLPGCRVWLSPSDNPKRKLLWTWELIELPQPDGSASLASVHTGRTNRIVEAALSNNRLDALSGYAQHHREVKVGESRLDFLLEDPLKGRAYVEVKQVTLKELDGYGYFPDSVSARGLKHLQALSALARQGERAVLLFCIAHEGIDDVAPAAHIDAAYAAGLEAAIADGVEVLAYGTQVTWEAGIPVSVALERTLPVRLASTYAENRYLAEQVGPPL</sequence>
<dbReference type="Pfam" id="PF17746">
    <property type="entry name" value="SfsA_N"/>
    <property type="match status" value="1"/>
</dbReference>
<feature type="domain" description="SfsA N-terminal OB" evidence="3">
    <location>
        <begin position="14"/>
        <end position="73"/>
    </location>
</feature>
<name>A0ABR9FXP1_9GAMM</name>
<dbReference type="CDD" id="cd22359">
    <property type="entry name" value="SfsA-like_bacterial"/>
    <property type="match status" value="1"/>
</dbReference>
<evidence type="ECO:0000259" key="2">
    <source>
        <dbReference type="Pfam" id="PF03749"/>
    </source>
</evidence>
<dbReference type="Proteomes" id="UP001645038">
    <property type="component" value="Unassembled WGS sequence"/>
</dbReference>